<dbReference type="PANTHER" id="PTHR22604">
    <property type="entry name" value="OXIDOREDUCTASES"/>
    <property type="match status" value="1"/>
</dbReference>
<dbReference type="Gene3D" id="3.30.360.10">
    <property type="entry name" value="Dihydrodipicolinate Reductase, domain 2"/>
    <property type="match status" value="1"/>
</dbReference>
<dbReference type="InterPro" id="IPR055170">
    <property type="entry name" value="GFO_IDH_MocA-like_dom"/>
</dbReference>
<evidence type="ECO:0000256" key="1">
    <source>
        <dbReference type="ARBA" id="ARBA00010928"/>
    </source>
</evidence>
<dbReference type="GO" id="GO:0016491">
    <property type="term" value="F:oxidoreductase activity"/>
    <property type="evidence" value="ECO:0007669"/>
    <property type="project" value="UniProtKB-KW"/>
</dbReference>
<evidence type="ECO:0000256" key="2">
    <source>
        <dbReference type="ARBA" id="ARBA00023002"/>
    </source>
</evidence>
<dbReference type="EMBL" id="JABFBC010000002">
    <property type="protein sequence ID" value="NNU81499.1"/>
    <property type="molecule type" value="Genomic_DNA"/>
</dbReference>
<protein>
    <submittedName>
        <fullName evidence="5">Gfo/Idh/MocA family oxidoreductase</fullName>
    </submittedName>
</protein>
<dbReference type="InterPro" id="IPR036291">
    <property type="entry name" value="NAD(P)-bd_dom_sf"/>
</dbReference>
<keyword evidence="6" id="KW-1185">Reference proteome</keyword>
<name>A0A849L559_9RHOB</name>
<comment type="similarity">
    <text evidence="1">Belongs to the Gfo/Idh/MocA family.</text>
</comment>
<dbReference type="SUPFAM" id="SSF51735">
    <property type="entry name" value="NAD(P)-binding Rossmann-fold domains"/>
    <property type="match status" value="1"/>
</dbReference>
<evidence type="ECO:0000313" key="6">
    <source>
        <dbReference type="Proteomes" id="UP000572377"/>
    </source>
</evidence>
<comment type="caution">
    <text evidence="5">The sequence shown here is derived from an EMBL/GenBank/DDBJ whole genome shotgun (WGS) entry which is preliminary data.</text>
</comment>
<feature type="domain" description="Gfo/Idh/MocA-like oxidoreductase N-terminal" evidence="3">
    <location>
        <begin position="5"/>
        <end position="121"/>
    </location>
</feature>
<evidence type="ECO:0000259" key="3">
    <source>
        <dbReference type="Pfam" id="PF01408"/>
    </source>
</evidence>
<dbReference type="RefSeq" id="WP_171326339.1">
    <property type="nucleotide sequence ID" value="NZ_JABFBC010000002.1"/>
</dbReference>
<dbReference type="Pfam" id="PF01408">
    <property type="entry name" value="GFO_IDH_MocA"/>
    <property type="match status" value="1"/>
</dbReference>
<reference evidence="5 6" key="1">
    <citation type="submission" date="2020-05" db="EMBL/GenBank/DDBJ databases">
        <title>Gimesia benthica sp. nov., a novel planctomycete isolated from a deep-sea water sample of the Northwest Indian Ocean.</title>
        <authorList>
            <person name="Wang J."/>
            <person name="Ruan C."/>
            <person name="Song L."/>
            <person name="Zhu Y."/>
            <person name="Li A."/>
            <person name="Zheng X."/>
            <person name="Wang L."/>
            <person name="Lu Z."/>
            <person name="Huang Y."/>
            <person name="Du W."/>
            <person name="Zhou Y."/>
            <person name="Huang L."/>
            <person name="Dai X."/>
        </authorList>
    </citation>
    <scope>NUCLEOTIDE SEQUENCE [LARGE SCALE GENOMIC DNA]</scope>
    <source>
        <strain evidence="5 6">YYQ-30</strain>
    </source>
</reference>
<sequence length="324" mass="35192">MADMVNWGILGAAKIAREWVAPAIHQSARGRVAAIASLTPGKAEALAAPYGDVTIHEDYEDLLADPAVDAVYIPLPNSDHVPWTRAALAAGKHVLCEKPIALEAEEITGLIETRDATGLVAAEAFMVAHHPQWARVRSLIEGGAIGRLVQVQGAFSFYNDDPQNIRNRPEQGGGALRDIGVYPCITTRLATGEEPLSVTQARIDWQNGIDATAWVQAEFPGFMLDFYVSMRMANRQQMAFHGTQGVLTVETPFNAQLYGDAVISLRQGNGITLERFPGAEQYRHQIDAFNASVLDGVPFACPLEYSLGNQRLIDMIYEAANPAP</sequence>
<dbReference type="InterPro" id="IPR000683">
    <property type="entry name" value="Gfo/Idh/MocA-like_OxRdtase_N"/>
</dbReference>
<dbReference type="Pfam" id="PF22725">
    <property type="entry name" value="GFO_IDH_MocA_C3"/>
    <property type="match status" value="1"/>
</dbReference>
<feature type="domain" description="GFO/IDH/MocA-like oxidoreductase" evidence="4">
    <location>
        <begin position="133"/>
        <end position="247"/>
    </location>
</feature>
<dbReference type="Proteomes" id="UP000572377">
    <property type="component" value="Unassembled WGS sequence"/>
</dbReference>
<dbReference type="GO" id="GO:0000166">
    <property type="term" value="F:nucleotide binding"/>
    <property type="evidence" value="ECO:0007669"/>
    <property type="project" value="InterPro"/>
</dbReference>
<keyword evidence="2" id="KW-0560">Oxidoreductase</keyword>
<dbReference type="PANTHER" id="PTHR22604:SF105">
    <property type="entry name" value="TRANS-1,2-DIHYDROBENZENE-1,2-DIOL DEHYDROGENASE"/>
    <property type="match status" value="1"/>
</dbReference>
<dbReference type="AlphaFoldDB" id="A0A849L559"/>
<evidence type="ECO:0000313" key="5">
    <source>
        <dbReference type="EMBL" id="NNU81499.1"/>
    </source>
</evidence>
<gene>
    <name evidence="5" type="ORF">HMH01_13750</name>
</gene>
<proteinExistence type="inferred from homology"/>
<dbReference type="SUPFAM" id="SSF55347">
    <property type="entry name" value="Glyceraldehyde-3-phosphate dehydrogenase-like, C-terminal domain"/>
    <property type="match status" value="1"/>
</dbReference>
<organism evidence="5 6">
    <name type="scientific">Halovulum dunhuangense</name>
    <dbReference type="NCBI Taxonomy" id="1505036"/>
    <lineage>
        <taxon>Bacteria</taxon>
        <taxon>Pseudomonadati</taxon>
        <taxon>Pseudomonadota</taxon>
        <taxon>Alphaproteobacteria</taxon>
        <taxon>Rhodobacterales</taxon>
        <taxon>Paracoccaceae</taxon>
        <taxon>Halovulum</taxon>
    </lineage>
</organism>
<accession>A0A849L559</accession>
<evidence type="ECO:0000259" key="4">
    <source>
        <dbReference type="Pfam" id="PF22725"/>
    </source>
</evidence>
<dbReference type="Gene3D" id="3.40.50.720">
    <property type="entry name" value="NAD(P)-binding Rossmann-like Domain"/>
    <property type="match status" value="1"/>
</dbReference>
<dbReference type="InterPro" id="IPR050984">
    <property type="entry name" value="Gfo/Idh/MocA_domain"/>
</dbReference>